<dbReference type="AlphaFoldDB" id="A0A0S4JGW8"/>
<name>A0A0S4JGW8_BODSA</name>
<proteinExistence type="predicted"/>
<dbReference type="EMBL" id="CYKH01001717">
    <property type="protein sequence ID" value="CUG89271.1"/>
    <property type="molecule type" value="Genomic_DNA"/>
</dbReference>
<accession>A0A0S4JGW8</accession>
<protein>
    <submittedName>
        <fullName evidence="1">Uncharacterized protein</fullName>
    </submittedName>
</protein>
<dbReference type="VEuPathDB" id="TriTrypDB:BSAL_20195"/>
<organism evidence="1 2">
    <name type="scientific">Bodo saltans</name>
    <name type="common">Flagellated protozoan</name>
    <dbReference type="NCBI Taxonomy" id="75058"/>
    <lineage>
        <taxon>Eukaryota</taxon>
        <taxon>Discoba</taxon>
        <taxon>Euglenozoa</taxon>
        <taxon>Kinetoplastea</taxon>
        <taxon>Metakinetoplastina</taxon>
        <taxon>Eubodonida</taxon>
        <taxon>Bodonidae</taxon>
        <taxon>Bodo</taxon>
    </lineage>
</organism>
<evidence type="ECO:0000313" key="2">
    <source>
        <dbReference type="Proteomes" id="UP000051952"/>
    </source>
</evidence>
<evidence type="ECO:0000313" key="1">
    <source>
        <dbReference type="EMBL" id="CUG89271.1"/>
    </source>
</evidence>
<reference evidence="2" key="1">
    <citation type="submission" date="2015-09" db="EMBL/GenBank/DDBJ databases">
        <authorList>
            <consortium name="Pathogen Informatics"/>
        </authorList>
    </citation>
    <scope>NUCLEOTIDE SEQUENCE [LARGE SCALE GENOMIC DNA]</scope>
    <source>
        <strain evidence="2">Lake Konstanz</strain>
    </source>
</reference>
<gene>
    <name evidence="1" type="ORF">BSAL_20195</name>
</gene>
<keyword evidence="2" id="KW-1185">Reference proteome</keyword>
<dbReference type="Proteomes" id="UP000051952">
    <property type="component" value="Unassembled WGS sequence"/>
</dbReference>
<sequence length="206" mass="22857">MSMPDDGWVDFEAMMCSLLYLHAFGGVCAGSLDIALSDVDCKSADLPADEADPIAQVKTWIRLNAKCAKRVVQATLKTKVLSCEGASTELKSLAEEQAGTSVEERLPCIVIARNGDYASFSDVMVGLVEVTNGGYTTTHLLLLRLKYLDNTSFSVYDEWRELYKDGQHRCEGGWLLIVWRCLNIIHGTKQWLASIPQELLRQHTLG</sequence>